<evidence type="ECO:0000313" key="4">
    <source>
        <dbReference type="Proteomes" id="UP001054252"/>
    </source>
</evidence>
<feature type="domain" description="hAT-like transposase RNase-H fold" evidence="2">
    <location>
        <begin position="139"/>
        <end position="239"/>
    </location>
</feature>
<dbReference type="SUPFAM" id="SSF53098">
    <property type="entry name" value="Ribonuclease H-like"/>
    <property type="match status" value="1"/>
</dbReference>
<dbReference type="PANTHER" id="PTHR23272:SF177">
    <property type="entry name" value="ZINC FINGER BED DOMAIN-CONTAINING PROTEIN RICESLEEPER 1-LIKE"/>
    <property type="match status" value="1"/>
</dbReference>
<dbReference type="InterPro" id="IPR012337">
    <property type="entry name" value="RNaseH-like_sf"/>
</dbReference>
<reference evidence="3 4" key="1">
    <citation type="journal article" date="2021" name="Commun. Biol.">
        <title>The genome of Shorea leprosula (Dipterocarpaceae) highlights the ecological relevance of drought in aseasonal tropical rainforests.</title>
        <authorList>
            <person name="Ng K.K.S."/>
            <person name="Kobayashi M.J."/>
            <person name="Fawcett J.A."/>
            <person name="Hatakeyama M."/>
            <person name="Paape T."/>
            <person name="Ng C.H."/>
            <person name="Ang C.C."/>
            <person name="Tnah L.H."/>
            <person name="Lee C.T."/>
            <person name="Nishiyama T."/>
            <person name="Sese J."/>
            <person name="O'Brien M.J."/>
            <person name="Copetti D."/>
            <person name="Mohd Noor M.I."/>
            <person name="Ong R.C."/>
            <person name="Putra M."/>
            <person name="Sireger I.Z."/>
            <person name="Indrioko S."/>
            <person name="Kosugi Y."/>
            <person name="Izuno A."/>
            <person name="Isagi Y."/>
            <person name="Lee S.L."/>
            <person name="Shimizu K.K."/>
        </authorList>
    </citation>
    <scope>NUCLEOTIDE SEQUENCE [LARGE SCALE GENOMIC DNA]</scope>
    <source>
        <tissue evidence="3">Leaf</tissue>
    </source>
</reference>
<organism evidence="3 4">
    <name type="scientific">Rubroshorea leprosula</name>
    <dbReference type="NCBI Taxonomy" id="152421"/>
    <lineage>
        <taxon>Eukaryota</taxon>
        <taxon>Viridiplantae</taxon>
        <taxon>Streptophyta</taxon>
        <taxon>Embryophyta</taxon>
        <taxon>Tracheophyta</taxon>
        <taxon>Spermatophyta</taxon>
        <taxon>Magnoliopsida</taxon>
        <taxon>eudicotyledons</taxon>
        <taxon>Gunneridae</taxon>
        <taxon>Pentapetalae</taxon>
        <taxon>rosids</taxon>
        <taxon>malvids</taxon>
        <taxon>Malvales</taxon>
        <taxon>Dipterocarpaceae</taxon>
        <taxon>Rubroshorea</taxon>
    </lineage>
</organism>
<dbReference type="GO" id="GO:0003677">
    <property type="term" value="F:DNA binding"/>
    <property type="evidence" value="ECO:0007669"/>
    <property type="project" value="InterPro"/>
</dbReference>
<evidence type="ECO:0008006" key="5">
    <source>
        <dbReference type="Google" id="ProtNLM"/>
    </source>
</evidence>
<feature type="domain" description="HAT C-terminal dimerisation" evidence="1">
    <location>
        <begin position="250"/>
        <end position="307"/>
    </location>
</feature>
<accession>A0AAV5HW81</accession>
<evidence type="ECO:0000259" key="2">
    <source>
        <dbReference type="Pfam" id="PF14372"/>
    </source>
</evidence>
<dbReference type="EMBL" id="BPVZ01000006">
    <property type="protein sequence ID" value="GKU93127.1"/>
    <property type="molecule type" value="Genomic_DNA"/>
</dbReference>
<keyword evidence="4" id="KW-1185">Reference proteome</keyword>
<evidence type="ECO:0000313" key="3">
    <source>
        <dbReference type="EMBL" id="GKU93127.1"/>
    </source>
</evidence>
<dbReference type="Pfam" id="PF05699">
    <property type="entry name" value="Dimer_Tnp_hAT"/>
    <property type="match status" value="1"/>
</dbReference>
<dbReference type="Pfam" id="PF14372">
    <property type="entry name" value="hAT-like_RNase-H"/>
    <property type="match status" value="1"/>
</dbReference>
<evidence type="ECO:0000259" key="1">
    <source>
        <dbReference type="Pfam" id="PF05699"/>
    </source>
</evidence>
<dbReference type="PANTHER" id="PTHR23272">
    <property type="entry name" value="BED FINGER-RELATED"/>
    <property type="match status" value="1"/>
</dbReference>
<sequence length="341" mass="39386">MGQRRLRKAKRKSQRQREKERKFKWILLLWWRGVSGQVTTWTFVKRLFCEMIINDENPFSVVEKLGEELGDLLESCLRDWGIENVFALTIDNAFVNHGAMKVVKDALNKWGSSVLGKDELHMRFATYIINLVVQDEKVSGSLYTTCNLYFPKICEVHCLLNTWEKIVKLSSMASNMRIKFNKYWDNPLKMKNIFIAVILDPRHKLGFVQFLLGRMYGEELGRVYGEMVKNECIKLFDAYKRMLCAEMDSKSPRFPTVAAIAKDVLDVPISTVASESTFSTASKVLDAFRSSLPPRMIQALICTQDWLRSKLKQLIDLEDGDELGKLEKDMKKLHLVAAIIE</sequence>
<dbReference type="InterPro" id="IPR025525">
    <property type="entry name" value="hAT-like_transposase_RNase-H"/>
</dbReference>
<comment type="caution">
    <text evidence="3">The sequence shown here is derived from an EMBL/GenBank/DDBJ whole genome shotgun (WGS) entry which is preliminary data.</text>
</comment>
<name>A0AAV5HW81_9ROSI</name>
<protein>
    <recommendedName>
        <fullName evidence="5">Transposase</fullName>
    </recommendedName>
</protein>
<gene>
    <name evidence="3" type="ORF">SLEP1_g6753</name>
</gene>
<dbReference type="Proteomes" id="UP001054252">
    <property type="component" value="Unassembled WGS sequence"/>
</dbReference>
<proteinExistence type="predicted"/>
<dbReference type="GO" id="GO:0046983">
    <property type="term" value="F:protein dimerization activity"/>
    <property type="evidence" value="ECO:0007669"/>
    <property type="project" value="InterPro"/>
</dbReference>
<dbReference type="InterPro" id="IPR008906">
    <property type="entry name" value="HATC_C_dom"/>
</dbReference>
<dbReference type="AlphaFoldDB" id="A0AAV5HW81"/>